<feature type="transmembrane region" description="Helical" evidence="3">
    <location>
        <begin position="268"/>
        <end position="288"/>
    </location>
</feature>
<protein>
    <submittedName>
        <fullName evidence="5">Cytochrome c-type biogenesis protein</fullName>
    </submittedName>
</protein>
<feature type="transmembrane region" description="Helical" evidence="3">
    <location>
        <begin position="231"/>
        <end position="256"/>
    </location>
</feature>
<geneLocation type="mitochondrion" evidence="5"/>
<evidence type="ECO:0000259" key="4">
    <source>
        <dbReference type="Pfam" id="PF01578"/>
    </source>
</evidence>
<keyword evidence="5" id="KW-0496">Mitochondrion</keyword>
<sequence>MLYGSIITKKLNQRTKIRFKHHPINNNRSETNGSTNLSPHLLSQLRNIKPPLHQPIGLKPLLCYFILFILMTSNPFLPIYSLFRFGGPGLNPILQDVGLIIHPPILYLGYVGAIFIYLLYLSVDSEHMKNILRTRGIILVPHPQHQSNSSRQWIILPSPLSSLFKLLGDFIAIPWIFLTIGILLGSWWAYYELGWGGWWFWDPVENLALLPWLFITLIYHNKVLYRPKNRFLLGTLFPYLTFISALFGTFLIRIGVFNSVHSFASLEVVITGLIFLVLILVHLSPFHYRLLLLKRDN</sequence>
<dbReference type="PRINTS" id="PR01410">
    <property type="entry name" value="CCBIOGENESIS"/>
</dbReference>
<dbReference type="GeneID" id="27217940"/>
<feature type="transmembrane region" description="Helical" evidence="3">
    <location>
        <begin position="61"/>
        <end position="85"/>
    </location>
</feature>
<organism evidence="5">
    <name type="scientific">Diphylleia rotans</name>
    <dbReference type="NCBI Taxonomy" id="190327"/>
    <lineage>
        <taxon>Eukaryota</taxon>
        <taxon>CRuMs</taxon>
        <taxon>Collodictyonidae</taxon>
        <taxon>Diphylleia</taxon>
    </lineage>
</organism>
<keyword evidence="3" id="KW-0812">Transmembrane</keyword>
<evidence type="ECO:0000256" key="3">
    <source>
        <dbReference type="SAM" id="Phobius"/>
    </source>
</evidence>
<keyword evidence="2" id="KW-0201">Cytochrome c-type biogenesis</keyword>
<feature type="transmembrane region" description="Helical" evidence="3">
    <location>
        <begin position="105"/>
        <end position="123"/>
    </location>
</feature>
<feature type="transmembrane region" description="Helical" evidence="3">
    <location>
        <begin position="197"/>
        <end position="219"/>
    </location>
</feature>
<dbReference type="InterPro" id="IPR002541">
    <property type="entry name" value="Cyt_c_assembly"/>
</dbReference>
<dbReference type="AlphaFoldDB" id="A0A146I776"/>
<keyword evidence="3" id="KW-0472">Membrane</keyword>
<dbReference type="Pfam" id="PF01578">
    <property type="entry name" value="Cytochrom_C_asm"/>
    <property type="match status" value="1"/>
</dbReference>
<dbReference type="GO" id="GO:0015232">
    <property type="term" value="F:heme transmembrane transporter activity"/>
    <property type="evidence" value="ECO:0007669"/>
    <property type="project" value="InterPro"/>
</dbReference>
<comment type="similarity">
    <text evidence="1">Belongs to the CcmF/CycK/Ccl1/NrfE/CcsA family.</text>
</comment>
<dbReference type="PANTHER" id="PTHR43653:SF4">
    <property type="entry name" value="CYTOCHROME C BIOGENESIS CCMF N-TERMINAL-LIKE MITOCHONDRIAL PROTEIN 1-RELATED"/>
    <property type="match status" value="1"/>
</dbReference>
<evidence type="ECO:0000313" key="5">
    <source>
        <dbReference type="EMBL" id="BAU71459.1"/>
    </source>
</evidence>
<dbReference type="PANTHER" id="PTHR43653">
    <property type="entry name" value="CYTOCHROME C ASSEMBLY PROTEIN-RELATED"/>
    <property type="match status" value="1"/>
</dbReference>
<keyword evidence="3" id="KW-1133">Transmembrane helix</keyword>
<evidence type="ECO:0000256" key="1">
    <source>
        <dbReference type="ARBA" id="ARBA00009186"/>
    </source>
</evidence>
<name>A0A146I776_9EUKA</name>
<dbReference type="GO" id="GO:0017004">
    <property type="term" value="P:cytochrome complex assembly"/>
    <property type="evidence" value="ECO:0007669"/>
    <property type="project" value="UniProtKB-KW"/>
</dbReference>
<dbReference type="RefSeq" id="YP_009245607.1">
    <property type="nucleotide sequence ID" value="NC_029886.1"/>
</dbReference>
<proteinExistence type="inferred from homology"/>
<dbReference type="GO" id="GO:0016020">
    <property type="term" value="C:membrane"/>
    <property type="evidence" value="ECO:0007669"/>
    <property type="project" value="InterPro"/>
</dbReference>
<accession>A0A146I776</accession>
<reference evidence="5" key="1">
    <citation type="submission" date="2015-10" db="EMBL/GenBank/DDBJ databases">
        <title>The mitochondrial genome of Diphylleia rotans.</title>
        <authorList>
            <person name="Kamikawa R."/>
            <person name="Roger A.J."/>
        </authorList>
    </citation>
    <scope>NUCLEOTIDE SEQUENCE</scope>
    <source>
        <strain evidence="5">NIES-3764</strain>
    </source>
</reference>
<dbReference type="EMBL" id="AP015014">
    <property type="protein sequence ID" value="BAU71459.1"/>
    <property type="molecule type" value="Genomic_DNA"/>
</dbReference>
<gene>
    <name evidence="5" type="primary">ccmF_N</name>
</gene>
<dbReference type="InterPro" id="IPR003567">
    <property type="entry name" value="Cyt_c_biogenesis"/>
</dbReference>
<evidence type="ECO:0000256" key="2">
    <source>
        <dbReference type="ARBA" id="ARBA00022748"/>
    </source>
</evidence>
<feature type="domain" description="Cytochrome c assembly protein" evidence="4">
    <location>
        <begin position="80"/>
        <end position="254"/>
    </location>
</feature>
<dbReference type="GO" id="GO:0020037">
    <property type="term" value="F:heme binding"/>
    <property type="evidence" value="ECO:0007669"/>
    <property type="project" value="InterPro"/>
</dbReference>
<feature type="transmembrane region" description="Helical" evidence="3">
    <location>
        <begin position="170"/>
        <end position="191"/>
    </location>
</feature>